<dbReference type="InterPro" id="IPR017441">
    <property type="entry name" value="Protein_kinase_ATP_BS"/>
</dbReference>
<keyword evidence="2" id="KW-0067">ATP-binding</keyword>
<name>A0A6A6N8W7_HEVBR</name>
<dbReference type="SUPFAM" id="SSF56112">
    <property type="entry name" value="Protein kinase-like (PK-like)"/>
    <property type="match status" value="1"/>
</dbReference>
<dbReference type="GO" id="GO:0004672">
    <property type="term" value="F:protein kinase activity"/>
    <property type="evidence" value="ECO:0007669"/>
    <property type="project" value="InterPro"/>
</dbReference>
<dbReference type="PANTHER" id="PTHR48006">
    <property type="entry name" value="LEUCINE-RICH REPEAT-CONTAINING PROTEIN DDB_G0281931-RELATED"/>
    <property type="match status" value="1"/>
</dbReference>
<reference evidence="4 5" key="1">
    <citation type="journal article" date="2020" name="Mol. Plant">
        <title>The Chromosome-Based Rubber Tree Genome Provides New Insights into Spurge Genome Evolution and Rubber Biosynthesis.</title>
        <authorList>
            <person name="Liu J."/>
            <person name="Shi C."/>
            <person name="Shi C.C."/>
            <person name="Li W."/>
            <person name="Zhang Q.J."/>
            <person name="Zhang Y."/>
            <person name="Li K."/>
            <person name="Lu H.F."/>
            <person name="Shi C."/>
            <person name="Zhu S.T."/>
            <person name="Xiao Z.Y."/>
            <person name="Nan H."/>
            <person name="Yue Y."/>
            <person name="Zhu X.G."/>
            <person name="Wu Y."/>
            <person name="Hong X.N."/>
            <person name="Fan G.Y."/>
            <person name="Tong Y."/>
            <person name="Zhang D."/>
            <person name="Mao C.L."/>
            <person name="Liu Y.L."/>
            <person name="Hao S.J."/>
            <person name="Liu W.Q."/>
            <person name="Lv M.Q."/>
            <person name="Zhang H.B."/>
            <person name="Liu Y."/>
            <person name="Hu-Tang G.R."/>
            <person name="Wang J.P."/>
            <person name="Wang J.H."/>
            <person name="Sun Y.H."/>
            <person name="Ni S.B."/>
            <person name="Chen W.B."/>
            <person name="Zhang X.C."/>
            <person name="Jiao Y.N."/>
            <person name="Eichler E.E."/>
            <person name="Li G.H."/>
            <person name="Liu X."/>
            <person name="Gao L.Z."/>
        </authorList>
    </citation>
    <scope>NUCLEOTIDE SEQUENCE [LARGE SCALE GENOMIC DNA]</scope>
    <source>
        <strain evidence="5">cv. GT1</strain>
        <tissue evidence="4">Leaf</tissue>
    </source>
</reference>
<organism evidence="4 5">
    <name type="scientific">Hevea brasiliensis</name>
    <name type="common">Para rubber tree</name>
    <name type="synonym">Siphonia brasiliensis</name>
    <dbReference type="NCBI Taxonomy" id="3981"/>
    <lineage>
        <taxon>Eukaryota</taxon>
        <taxon>Viridiplantae</taxon>
        <taxon>Streptophyta</taxon>
        <taxon>Embryophyta</taxon>
        <taxon>Tracheophyta</taxon>
        <taxon>Spermatophyta</taxon>
        <taxon>Magnoliopsida</taxon>
        <taxon>eudicotyledons</taxon>
        <taxon>Gunneridae</taxon>
        <taxon>Pentapetalae</taxon>
        <taxon>rosids</taxon>
        <taxon>fabids</taxon>
        <taxon>Malpighiales</taxon>
        <taxon>Euphorbiaceae</taxon>
        <taxon>Crotonoideae</taxon>
        <taxon>Micrandreae</taxon>
        <taxon>Hevea</taxon>
    </lineage>
</organism>
<dbReference type="PANTHER" id="PTHR48006:SF48">
    <property type="entry name" value="PROTEIN KINASE DOMAIN-CONTAINING PROTEIN"/>
    <property type="match status" value="1"/>
</dbReference>
<dbReference type="EMBL" id="JAAGAX010000003">
    <property type="protein sequence ID" value="KAF2320639.1"/>
    <property type="molecule type" value="Genomic_DNA"/>
</dbReference>
<evidence type="ECO:0000256" key="2">
    <source>
        <dbReference type="PROSITE-ProRule" id="PRU10141"/>
    </source>
</evidence>
<dbReference type="PROSITE" id="PS50011">
    <property type="entry name" value="PROTEIN_KINASE_DOM"/>
    <property type="match status" value="1"/>
</dbReference>
<comment type="subcellular location">
    <subcellularLocation>
        <location evidence="1">Membrane</location>
        <topology evidence="1">Single-pass type I membrane protein</topology>
    </subcellularLocation>
</comment>
<dbReference type="InterPro" id="IPR000719">
    <property type="entry name" value="Prot_kinase_dom"/>
</dbReference>
<dbReference type="InterPro" id="IPR051824">
    <property type="entry name" value="LRR_Rcpt-Like_S/T_Kinase"/>
</dbReference>
<dbReference type="Pfam" id="PF00069">
    <property type="entry name" value="Pkinase"/>
    <property type="match status" value="1"/>
</dbReference>
<proteinExistence type="predicted"/>
<comment type="caution">
    <text evidence="4">The sequence shown here is derived from an EMBL/GenBank/DDBJ whole genome shotgun (WGS) entry which is preliminary data.</text>
</comment>
<dbReference type="AlphaFoldDB" id="A0A6A6N8W7"/>
<keyword evidence="5" id="KW-1185">Reference proteome</keyword>
<gene>
    <name evidence="4" type="ORF">GH714_029373</name>
</gene>
<dbReference type="PROSITE" id="PS00107">
    <property type="entry name" value="PROTEIN_KINASE_ATP"/>
    <property type="match status" value="1"/>
</dbReference>
<dbReference type="Gene3D" id="3.30.200.20">
    <property type="entry name" value="Phosphorylase Kinase, domain 1"/>
    <property type="match status" value="1"/>
</dbReference>
<feature type="domain" description="Protein kinase" evidence="3">
    <location>
        <begin position="67"/>
        <end position="142"/>
    </location>
</feature>
<evidence type="ECO:0000259" key="3">
    <source>
        <dbReference type="PROSITE" id="PS50011"/>
    </source>
</evidence>
<evidence type="ECO:0000313" key="5">
    <source>
        <dbReference type="Proteomes" id="UP000467840"/>
    </source>
</evidence>
<accession>A0A6A6N8W7</accession>
<protein>
    <recommendedName>
        <fullName evidence="3">Protein kinase domain-containing protein</fullName>
    </recommendedName>
</protein>
<dbReference type="InterPro" id="IPR011009">
    <property type="entry name" value="Kinase-like_dom_sf"/>
</dbReference>
<sequence>MGRMNALLSSNAGAIPSLNLTSEAKSTIEFRRDLGIAFDGEDEFLTEIHIEGKSFTLQQIIDATRNFNSKMEIGKGRYGIVYKAELPDEIKSAVKKISPDINQQEKNELKSEIFSLKSLRHENVVQLLDGYCDKKGLYLLIY</sequence>
<dbReference type="Proteomes" id="UP000467840">
    <property type="component" value="Chromosome 10"/>
</dbReference>
<keyword evidence="2" id="KW-0547">Nucleotide-binding</keyword>
<evidence type="ECO:0000256" key="1">
    <source>
        <dbReference type="ARBA" id="ARBA00004479"/>
    </source>
</evidence>
<evidence type="ECO:0000313" key="4">
    <source>
        <dbReference type="EMBL" id="KAF2320639.1"/>
    </source>
</evidence>
<dbReference type="GO" id="GO:0016020">
    <property type="term" value="C:membrane"/>
    <property type="evidence" value="ECO:0007669"/>
    <property type="project" value="UniProtKB-SubCell"/>
</dbReference>
<dbReference type="GO" id="GO:0005524">
    <property type="term" value="F:ATP binding"/>
    <property type="evidence" value="ECO:0007669"/>
    <property type="project" value="UniProtKB-UniRule"/>
</dbReference>
<feature type="binding site" evidence="2">
    <location>
        <position position="96"/>
    </location>
    <ligand>
        <name>ATP</name>
        <dbReference type="ChEBI" id="CHEBI:30616"/>
    </ligand>
</feature>